<organism evidence="3 4">
    <name type="scientific">Enhygromyxa salina</name>
    <dbReference type="NCBI Taxonomy" id="215803"/>
    <lineage>
        <taxon>Bacteria</taxon>
        <taxon>Pseudomonadati</taxon>
        <taxon>Myxococcota</taxon>
        <taxon>Polyangia</taxon>
        <taxon>Nannocystales</taxon>
        <taxon>Nannocystaceae</taxon>
        <taxon>Enhygromyxa</taxon>
    </lineage>
</organism>
<keyword evidence="2" id="KW-0732">Signal</keyword>
<dbReference type="AlphaFoldDB" id="A0A2S9XH13"/>
<accession>A0A2S9XH13</accession>
<dbReference type="Proteomes" id="UP000237968">
    <property type="component" value="Unassembled WGS sequence"/>
</dbReference>
<evidence type="ECO:0000256" key="1">
    <source>
        <dbReference type="SAM" id="MobiDB-lite"/>
    </source>
</evidence>
<feature type="chain" id="PRO_5015634574" evidence="2">
    <location>
        <begin position="28"/>
        <end position="510"/>
    </location>
</feature>
<dbReference type="EMBL" id="PVNK01000221">
    <property type="protein sequence ID" value="PRP92153.1"/>
    <property type="molecule type" value="Genomic_DNA"/>
</dbReference>
<sequence>MGATSGRRRLTSGWALVFCVSVSASLAASGGCGDEDQPAPRAERAAPPSAASETGADQAVDPDPVEAVPDCATLERRAGHSDADLALLPVLCPGLTLDHGELRRVLLAAGSAAEVAPLVAALDANAELQGLARLAILDRASQPLPSELPDPATALLTPIDDRILAAVELAHAQLRSDELEEEQRTRAHAFLARVYMQGLQSLGVGPGRPLPPFARLLAGPALLHGRSFCRFYWQRRVGGLERLFAETELDLLALLIDLENTDHAGDPALLAVERQRARTYLERKGPSARIARRAQQRPEARALGTDLLLPFVHELDRLFDHGFIDLALDRAMKRGAEAGGYGLDPVAAVVTEDLRERDLREYERRLARRIERARRTTPSSRHGSGRELEPELPVEWHDAARVAEEAHAWLRVAHERGPDFARRHALARAVRALERRPDALLELLAATDEVVRSHHTLLFALLDATDDGGLASLRVQVGAGWPPGDSPADHDARVRRRFALATRDALLHPR</sequence>
<feature type="signal peptide" evidence="2">
    <location>
        <begin position="1"/>
        <end position="27"/>
    </location>
</feature>
<comment type="caution">
    <text evidence="3">The sequence shown here is derived from an EMBL/GenBank/DDBJ whole genome shotgun (WGS) entry which is preliminary data.</text>
</comment>
<proteinExistence type="predicted"/>
<keyword evidence="4" id="KW-1185">Reference proteome</keyword>
<name>A0A2S9XH13_9BACT</name>
<evidence type="ECO:0000313" key="3">
    <source>
        <dbReference type="EMBL" id="PRP92153.1"/>
    </source>
</evidence>
<dbReference type="PROSITE" id="PS51257">
    <property type="entry name" value="PROKAR_LIPOPROTEIN"/>
    <property type="match status" value="1"/>
</dbReference>
<gene>
    <name evidence="3" type="ORF">ENSA5_51000</name>
</gene>
<evidence type="ECO:0000256" key="2">
    <source>
        <dbReference type="SAM" id="SignalP"/>
    </source>
</evidence>
<reference evidence="3 4" key="1">
    <citation type="submission" date="2018-03" db="EMBL/GenBank/DDBJ databases">
        <title>Draft Genome Sequences of the Obligatory Marine Myxobacteria Enhygromyxa salina SWB005.</title>
        <authorList>
            <person name="Poehlein A."/>
            <person name="Moghaddam J.A."/>
            <person name="Harms H."/>
            <person name="Alanjari M."/>
            <person name="Koenig G.M."/>
            <person name="Daniel R."/>
            <person name="Schaeberle T.F."/>
        </authorList>
    </citation>
    <scope>NUCLEOTIDE SEQUENCE [LARGE SCALE GENOMIC DNA]</scope>
    <source>
        <strain evidence="3 4">SWB005</strain>
    </source>
</reference>
<feature type="region of interest" description="Disordered" evidence="1">
    <location>
        <begin position="28"/>
        <end position="65"/>
    </location>
</feature>
<evidence type="ECO:0000313" key="4">
    <source>
        <dbReference type="Proteomes" id="UP000237968"/>
    </source>
</evidence>
<protein>
    <submittedName>
        <fullName evidence="3">Uncharacterized protein</fullName>
    </submittedName>
</protein>